<dbReference type="Proteomes" id="UP001231370">
    <property type="component" value="Unassembled WGS sequence"/>
</dbReference>
<keyword evidence="10 12" id="KW-0472">Membrane</keyword>
<evidence type="ECO:0000313" key="13">
    <source>
        <dbReference type="EMBL" id="MDJ1178422.1"/>
    </source>
</evidence>
<reference evidence="13 14" key="1">
    <citation type="submission" date="2023-01" db="EMBL/GenBank/DDBJ databases">
        <title>Novel diversity within Roseofilum (Cyanobacteria; Desertifilaceae) from marine benthic mats with descriptions of four novel species.</title>
        <authorList>
            <person name="Wang Y."/>
            <person name="Berthold D.E."/>
            <person name="Hu J."/>
            <person name="Lefler F.W."/>
            <person name="Laughinghouse H.D. IV."/>
        </authorList>
    </citation>
    <scope>NUCLEOTIDE SEQUENCE [LARGE SCALE GENOMIC DNA]</scope>
    <source>
        <strain evidence="13 14">BLCC-M91</strain>
    </source>
</reference>
<evidence type="ECO:0000256" key="4">
    <source>
        <dbReference type="ARBA" id="ARBA00022531"/>
    </source>
</evidence>
<dbReference type="Pfam" id="PF00502">
    <property type="entry name" value="Phycobilisome"/>
    <property type="match status" value="1"/>
</dbReference>
<dbReference type="SUPFAM" id="SSF46458">
    <property type="entry name" value="Globin-like"/>
    <property type="match status" value="1"/>
</dbReference>
<evidence type="ECO:0000256" key="5">
    <source>
        <dbReference type="ARBA" id="ARBA00022549"/>
    </source>
</evidence>
<keyword evidence="5" id="KW-0042">Antenna complex</keyword>
<keyword evidence="11 12" id="KW-0089">Bile pigment</keyword>
<dbReference type="RefSeq" id="WP_283761739.1">
    <property type="nucleotide sequence ID" value="NZ_JAQPOK010000047.1"/>
</dbReference>
<name>A0ABT7BGV6_9CYAN</name>
<evidence type="ECO:0000256" key="12">
    <source>
        <dbReference type="RuleBase" id="RU004438"/>
    </source>
</evidence>
<proteinExistence type="inferred from homology"/>
<dbReference type="InterPro" id="IPR009050">
    <property type="entry name" value="Globin-like_sf"/>
</dbReference>
<evidence type="ECO:0000256" key="11">
    <source>
        <dbReference type="ARBA" id="ARBA00023307"/>
    </source>
</evidence>
<gene>
    <name evidence="13" type="ORF">PJF56_06065</name>
</gene>
<dbReference type="EMBL" id="JAQPOK010000047">
    <property type="protein sequence ID" value="MDJ1178422.1"/>
    <property type="molecule type" value="Genomic_DNA"/>
</dbReference>
<accession>A0ABT7BGV6</accession>
<dbReference type="PANTHER" id="PTHR34011">
    <property type="entry name" value="PHYCOBILISOME 32.1 KDA LINKER POLYPEPTIDE, PHYCOCYANIN-ASSOCIATED, ROD 2-RELATED"/>
    <property type="match status" value="1"/>
</dbReference>
<evidence type="ECO:0000256" key="6">
    <source>
        <dbReference type="ARBA" id="ARBA00022738"/>
    </source>
</evidence>
<organism evidence="13 14">
    <name type="scientific">Roseofilum halophilum BLCC-M91</name>
    <dbReference type="NCBI Taxonomy" id="3022259"/>
    <lineage>
        <taxon>Bacteria</taxon>
        <taxon>Bacillati</taxon>
        <taxon>Cyanobacteriota</taxon>
        <taxon>Cyanophyceae</taxon>
        <taxon>Desertifilales</taxon>
        <taxon>Desertifilaceae</taxon>
        <taxon>Roseofilum</taxon>
        <taxon>Roseofilum halophilum</taxon>
    </lineage>
</organism>
<dbReference type="InterPro" id="IPR038719">
    <property type="entry name" value="Phycobilisome_asu/bsu_sf"/>
</dbReference>
<keyword evidence="8 12" id="KW-0157">Chromophore</keyword>
<evidence type="ECO:0000256" key="3">
    <source>
        <dbReference type="ARBA" id="ARBA00022448"/>
    </source>
</evidence>
<evidence type="ECO:0000313" key="14">
    <source>
        <dbReference type="Proteomes" id="UP001231370"/>
    </source>
</evidence>
<keyword evidence="6 12" id="KW-0605">Phycobilisome</keyword>
<keyword evidence="14" id="KW-1185">Reference proteome</keyword>
<dbReference type="Gene3D" id="1.10.490.20">
    <property type="entry name" value="Phycocyanins"/>
    <property type="match status" value="1"/>
</dbReference>
<dbReference type="InterPro" id="IPR012128">
    <property type="entry name" value="Phycobilisome_asu/bsu"/>
</dbReference>
<keyword evidence="4 12" id="KW-0602">Photosynthesis</keyword>
<keyword evidence="7 12" id="KW-0249">Electron transport</keyword>
<keyword evidence="9 12" id="KW-0793">Thylakoid</keyword>
<evidence type="ECO:0000256" key="9">
    <source>
        <dbReference type="ARBA" id="ARBA00023078"/>
    </source>
</evidence>
<dbReference type="PIRSF" id="PIRSF000081">
    <property type="entry name" value="Phycocyanin"/>
    <property type="match status" value="1"/>
</dbReference>
<evidence type="ECO:0000256" key="8">
    <source>
        <dbReference type="ARBA" id="ARBA00022991"/>
    </source>
</evidence>
<evidence type="ECO:0000256" key="7">
    <source>
        <dbReference type="ARBA" id="ARBA00022982"/>
    </source>
</evidence>
<comment type="subcellular location">
    <subcellularLocation>
        <location evidence="12">Cellular thylakoid membrane</location>
        <topology evidence="12">Peripheral membrane protein</topology>
        <orientation evidence="12">Cytoplasmic side</orientation>
    </subcellularLocation>
    <subcellularLocation>
        <location evidence="1">Membrane</location>
        <topology evidence="1">Peripheral membrane protein</topology>
    </subcellularLocation>
</comment>
<evidence type="ECO:0000256" key="10">
    <source>
        <dbReference type="ARBA" id="ARBA00023136"/>
    </source>
</evidence>
<protein>
    <submittedName>
        <fullName evidence="13">Phycobilisome protein</fullName>
    </submittedName>
</protein>
<comment type="similarity">
    <text evidence="2 12">Belongs to the phycobiliprotein family.</text>
</comment>
<dbReference type="PANTHER" id="PTHR34011:SF2">
    <property type="entry name" value="ALLOPHYCOCYANIN ALPHA CHAIN"/>
    <property type="match status" value="1"/>
</dbReference>
<sequence>MLSASVQELIRKAQIVSFESWIGSVQPEVLQVFEQANQERQYLTDEQLNRLASLGEEQGEWLAIAKDLRDRSSGIIDGARSQVLEQFPQISQPGGSLYPEKRAENCWRDFWHFLRCIHYGVAGASPQYTSAEGLHYMDLLYQELEVPLDAMVVGLEAMKQIAIELCGGNKKTELLPYFDHLIDRLKGFEGYRN</sequence>
<keyword evidence="3 12" id="KW-0813">Transport</keyword>
<evidence type="ECO:0000256" key="1">
    <source>
        <dbReference type="ARBA" id="ARBA00004170"/>
    </source>
</evidence>
<comment type="caution">
    <text evidence="13">The sequence shown here is derived from an EMBL/GenBank/DDBJ whole genome shotgun (WGS) entry which is preliminary data.</text>
</comment>
<evidence type="ECO:0000256" key="2">
    <source>
        <dbReference type="ARBA" id="ARBA00008182"/>
    </source>
</evidence>